<dbReference type="InterPro" id="IPR050188">
    <property type="entry name" value="RluA_PseudoU_synthase"/>
</dbReference>
<keyword evidence="4" id="KW-1185">Reference proteome</keyword>
<reference evidence="4" key="1">
    <citation type="journal article" date="2023" name="Commun. Biol.">
        <title>Genome analysis of Parmales, the sister group of diatoms, reveals the evolutionary specialization of diatoms from phago-mixotrophs to photoautotrophs.</title>
        <authorList>
            <person name="Ban H."/>
            <person name="Sato S."/>
            <person name="Yoshikawa S."/>
            <person name="Yamada K."/>
            <person name="Nakamura Y."/>
            <person name="Ichinomiya M."/>
            <person name="Sato N."/>
            <person name="Blanc-Mathieu R."/>
            <person name="Endo H."/>
            <person name="Kuwata A."/>
            <person name="Ogata H."/>
        </authorList>
    </citation>
    <scope>NUCLEOTIDE SEQUENCE [LARGE SCALE GENOMIC DNA]</scope>
    <source>
        <strain evidence="4">NIES 3700</strain>
    </source>
</reference>
<dbReference type="EMBL" id="BRXW01000040">
    <property type="protein sequence ID" value="GMI02175.1"/>
    <property type="molecule type" value="Genomic_DNA"/>
</dbReference>
<dbReference type="GO" id="GO:0003723">
    <property type="term" value="F:RNA binding"/>
    <property type="evidence" value="ECO:0007669"/>
    <property type="project" value="InterPro"/>
</dbReference>
<proteinExistence type="inferred from homology"/>
<protein>
    <recommendedName>
        <fullName evidence="2">Pseudouridine synthase RsuA/RluA-like domain-containing protein</fullName>
    </recommendedName>
</protein>
<comment type="similarity">
    <text evidence="1">Belongs to the pseudouridine synthase RluA family.</text>
</comment>
<evidence type="ECO:0000256" key="1">
    <source>
        <dbReference type="ARBA" id="ARBA00010876"/>
    </source>
</evidence>
<dbReference type="InterPro" id="IPR020103">
    <property type="entry name" value="PsdUridine_synth_cat_dom_sf"/>
</dbReference>
<dbReference type="PANTHER" id="PTHR21600">
    <property type="entry name" value="MITOCHONDRIAL RNA PSEUDOURIDINE SYNTHASE"/>
    <property type="match status" value="1"/>
</dbReference>
<dbReference type="Gene3D" id="3.30.2350.10">
    <property type="entry name" value="Pseudouridine synthase"/>
    <property type="match status" value="2"/>
</dbReference>
<dbReference type="AlphaFoldDB" id="A0A9W7CAJ0"/>
<evidence type="ECO:0000313" key="3">
    <source>
        <dbReference type="EMBL" id="GMI02175.1"/>
    </source>
</evidence>
<dbReference type="GO" id="GO:0000455">
    <property type="term" value="P:enzyme-directed rRNA pseudouridine synthesis"/>
    <property type="evidence" value="ECO:0007669"/>
    <property type="project" value="TreeGrafter"/>
</dbReference>
<feature type="domain" description="Pseudouridine synthase RsuA/RluA-like" evidence="2">
    <location>
        <begin position="13"/>
        <end position="120"/>
    </location>
</feature>
<evidence type="ECO:0000259" key="2">
    <source>
        <dbReference type="Pfam" id="PF00849"/>
    </source>
</evidence>
<dbReference type="InterPro" id="IPR006145">
    <property type="entry name" value="PsdUridine_synth_RsuA/RluA"/>
</dbReference>
<dbReference type="SUPFAM" id="SSF55120">
    <property type="entry name" value="Pseudouridine synthase"/>
    <property type="match status" value="1"/>
</dbReference>
<dbReference type="OrthoDB" id="428658at2759"/>
<accession>A0A9W7CAJ0</accession>
<evidence type="ECO:0000313" key="4">
    <source>
        <dbReference type="Proteomes" id="UP001165122"/>
    </source>
</evidence>
<gene>
    <name evidence="3" type="ORF">TrLO_g10074</name>
</gene>
<dbReference type="PANTHER" id="PTHR21600:SF87">
    <property type="entry name" value="RNA PSEUDOURIDYLATE SYNTHASE DOMAIN-CONTAINING PROTEIN 1"/>
    <property type="match status" value="1"/>
</dbReference>
<name>A0A9W7CAJ0_9STRA</name>
<dbReference type="GO" id="GO:0009982">
    <property type="term" value="F:pseudouridine synthase activity"/>
    <property type="evidence" value="ECO:0007669"/>
    <property type="project" value="InterPro"/>
</dbReference>
<sequence>MLIDTPPKTTLDTERTVEKFLKKEYPGVKIRPCHQLDYSTSGLILYSLSKSVNSKIISLFESRKIRKVYSSICTGFSLQQSVQSTLNWSIIKSSYATYIKSKSKSKSNINISHFDAWKKLKRSTGLSTLNASDSELYNMTWKDVKKDDSKKRCLVESEEKVDSKIEILSFMKGEHLGVFESVEGLDEVEYSVNVNPENVLSSGYVSLLVREKIDAFACEFTALGVDDPGLGKESWKPSLTHYTILKGDNNSENKVILKPLTGRRHQLRLVMNFLCKQSGGIKGDPCYNSGEEGDDVNVTGFGRMCLNAWILGIEEEGEIMWIKGEDPFGIEDL</sequence>
<comment type="caution">
    <text evidence="3">The sequence shown here is derived from an EMBL/GenBank/DDBJ whole genome shotgun (WGS) entry which is preliminary data.</text>
</comment>
<dbReference type="Proteomes" id="UP001165122">
    <property type="component" value="Unassembled WGS sequence"/>
</dbReference>
<organism evidence="3 4">
    <name type="scientific">Triparma laevis f. longispina</name>
    <dbReference type="NCBI Taxonomy" id="1714387"/>
    <lineage>
        <taxon>Eukaryota</taxon>
        <taxon>Sar</taxon>
        <taxon>Stramenopiles</taxon>
        <taxon>Ochrophyta</taxon>
        <taxon>Bolidophyceae</taxon>
        <taxon>Parmales</taxon>
        <taxon>Triparmaceae</taxon>
        <taxon>Triparma</taxon>
    </lineage>
</organism>
<dbReference type="Pfam" id="PF00849">
    <property type="entry name" value="PseudoU_synth_2"/>
    <property type="match status" value="1"/>
</dbReference>